<dbReference type="Pfam" id="PF03749">
    <property type="entry name" value="SfsA"/>
    <property type="match status" value="1"/>
</dbReference>
<dbReference type="AlphaFoldDB" id="A0A6S8F622"/>
<evidence type="ECO:0000313" key="3">
    <source>
        <dbReference type="EMBL" id="CAE0445256.1"/>
    </source>
</evidence>
<sequence length="379" mass="41799">MKRKRKSSARRCSNLLDQKKIKKELSRANEKANENPSKAMSLRSLFSLPKSDLRWATLIRRPSKRNRSPYVADICVDSFGGKKTHEAIAHVPSLELGGKCVEGSRLLVQIARDRKGNAVPPSATGKYGTPKCTYITRLCLVKDDENKNRGSQYKNGTWVGAHPSIGEKIAEELFQLGNVYEPLDSSKITAVHKQVAKFAGTNSRLDYLVEMASGKAYAVEVKTVVDTDYDPGITQPVERKFHGRKYNRQGMDNDLYQRAAIFPWGNSNQKGPDGEKVVSTRAIAHVDNLMKVVTGELTHGQYGINLKAAILFIIVREDAAVFRPNTEACPSFAKHLKDAHDKGVKVIAHAVSWGHGDETTPGKDLGTAYCAGTRPIILG</sequence>
<dbReference type="EMBL" id="HBIN01020016">
    <property type="protein sequence ID" value="CAE0445255.1"/>
    <property type="molecule type" value="Transcribed_RNA"/>
</dbReference>
<dbReference type="InterPro" id="IPR005224">
    <property type="entry name" value="SfsA"/>
</dbReference>
<dbReference type="PANTHER" id="PTHR30545:SF3">
    <property type="entry name" value="SUGAR FERMENTATION STIMULATION PROTEIN C-TERMINAL DOMAIN-CONTAINING PROTEIN"/>
    <property type="match status" value="1"/>
</dbReference>
<dbReference type="Gene3D" id="3.40.1350.60">
    <property type="match status" value="1"/>
</dbReference>
<dbReference type="PANTHER" id="PTHR30545">
    <property type="entry name" value="SUGAR FERMENTATION STIMULATION PROTEIN A"/>
    <property type="match status" value="1"/>
</dbReference>
<dbReference type="EMBL" id="HBIN01020017">
    <property type="protein sequence ID" value="CAE0445256.1"/>
    <property type="molecule type" value="Transcribed_RNA"/>
</dbReference>
<reference evidence="3" key="1">
    <citation type="submission" date="2021-01" db="EMBL/GenBank/DDBJ databases">
        <authorList>
            <person name="Corre E."/>
            <person name="Pelletier E."/>
            <person name="Niang G."/>
            <person name="Scheremetjew M."/>
            <person name="Finn R."/>
            <person name="Kale V."/>
            <person name="Holt S."/>
            <person name="Cochrane G."/>
            <person name="Meng A."/>
            <person name="Brown T."/>
            <person name="Cohen L."/>
        </authorList>
    </citation>
    <scope>NUCLEOTIDE SEQUENCE</scope>
    <source>
        <strain evidence="3">GSBS06</strain>
    </source>
</reference>
<evidence type="ECO:0000259" key="1">
    <source>
        <dbReference type="Pfam" id="PF03749"/>
    </source>
</evidence>
<name>A0A6S8F622_9STRA</name>
<proteinExistence type="predicted"/>
<dbReference type="InterPro" id="IPR040452">
    <property type="entry name" value="SfsA_C"/>
</dbReference>
<evidence type="ECO:0000313" key="2">
    <source>
        <dbReference type="EMBL" id="CAE0445255.1"/>
    </source>
</evidence>
<feature type="domain" description="Sugar fermentation stimulation protein C-terminal" evidence="1">
    <location>
        <begin position="278"/>
        <end position="353"/>
    </location>
</feature>
<gene>
    <name evidence="2" type="ORF">ASTO00021_LOCUS15274</name>
    <name evidence="3" type="ORF">ASTO00021_LOCUS15275</name>
</gene>
<organism evidence="3">
    <name type="scientific">Aplanochytrium stocchinoi</name>
    <dbReference type="NCBI Taxonomy" id="215587"/>
    <lineage>
        <taxon>Eukaryota</taxon>
        <taxon>Sar</taxon>
        <taxon>Stramenopiles</taxon>
        <taxon>Bigyra</taxon>
        <taxon>Labyrinthulomycetes</taxon>
        <taxon>Thraustochytrida</taxon>
        <taxon>Thraustochytriidae</taxon>
        <taxon>Aplanochytrium</taxon>
    </lineage>
</organism>
<dbReference type="GO" id="GO:0003677">
    <property type="term" value="F:DNA binding"/>
    <property type="evidence" value="ECO:0007669"/>
    <property type="project" value="InterPro"/>
</dbReference>
<accession>A0A6S8F622</accession>
<protein>
    <recommendedName>
        <fullName evidence="1">Sugar fermentation stimulation protein C-terminal domain-containing protein</fullName>
    </recommendedName>
</protein>